<sequence>MTRREKTAALVAAVLTIVVTLYSAWKLVGTGVLSWHAAQPDFYSMALETAAVWLILFLLFFCAQNSLTAWFWTAVLCAAFCWLHVIFLPVAFAGAYTVYLILAGRWFNRTVLRQNLGLCWDYLLGGALTITVFCLLSLAQLGSIHNLRIWVAASGLCLLVWAGVCLRDFRTGTAGVRLRDFRTAPAADHMRGWLSGAGAPQPSDSPICGRSHPGSSAMLAAILALLLLQAGRMNLAVDFDSIWYGVRSHVMLNSGNSIYENLGTLGVVYTYPKGWEVLGLPLAGLPSYSFSISMNLWMAALTLFAAYETARLCLKHRLALWLPFLMVSVPGIMNMADTAKPDMVTLFCQLLMIQGVLRFTEERRTGWLAAALAAGGVSLIMKPTAVIFSTAVAGISALWLLVRRKPSGRPGNPKEMRVWLILLPPAAALIGIWGRTMKLVGVPVTSVFYGLFQKLGFEIKYPFYAAGLSPAGKHMPQGERLFFLAKRLYRILLNPQGHDMAHVLIAWGAVLPVVFLVLRACLGGAGKTSRKPETAQPLPLSYLTWLLMAMSFINLVSLYSLSQVDGNYYMLYYVLILLTGLCWLDGKDSCCRKAALALLIPAWGYGALLCGLTNWAWTIGNGGLHPVNSGYYSHVQEAQEKRTAQGSGTIWKILAANPSHRVIALGDLPGVLTFPCWVQSYVDVSGYWGNPQVVSSASAFLEYLQFADVDYIYMERGYVCAGVRIYDIIRTLIEKGHLYNVCEEGGNLIISVQKGDPQPEITAEHDLEIFDNLYIQHP</sequence>
<feature type="transmembrane region" description="Helical" evidence="1">
    <location>
        <begin position="120"/>
        <end position="141"/>
    </location>
</feature>
<feature type="transmembrane region" description="Helical" evidence="1">
    <location>
        <begin position="500"/>
        <end position="522"/>
    </location>
</feature>
<protein>
    <recommendedName>
        <fullName evidence="2">Glycosyltransferase RgtA/B/C/D-like domain-containing protein</fullName>
    </recommendedName>
</protein>
<dbReference type="AlphaFoldDB" id="A0A413FLY1"/>
<organism evidence="3 4">
    <name type="scientific">Enterocloster asparagiformis</name>
    <dbReference type="NCBI Taxonomy" id="333367"/>
    <lineage>
        <taxon>Bacteria</taxon>
        <taxon>Bacillati</taxon>
        <taxon>Bacillota</taxon>
        <taxon>Clostridia</taxon>
        <taxon>Lachnospirales</taxon>
        <taxon>Lachnospiraceae</taxon>
        <taxon>Enterocloster</taxon>
    </lineage>
</organism>
<gene>
    <name evidence="3" type="ORF">DWV29_03320</name>
</gene>
<feature type="transmembrane region" description="Helical" evidence="1">
    <location>
        <begin position="45"/>
        <end position="62"/>
    </location>
</feature>
<keyword evidence="1" id="KW-0812">Transmembrane</keyword>
<dbReference type="InterPro" id="IPR038731">
    <property type="entry name" value="RgtA/B/C-like"/>
</dbReference>
<feature type="transmembrane region" description="Helical" evidence="1">
    <location>
        <begin position="567"/>
        <end position="584"/>
    </location>
</feature>
<accession>A0A413FLY1</accession>
<feature type="transmembrane region" description="Helical" evidence="1">
    <location>
        <begin position="7"/>
        <end position="25"/>
    </location>
</feature>
<comment type="caution">
    <text evidence="3">The sequence shown here is derived from an EMBL/GenBank/DDBJ whole genome shotgun (WGS) entry which is preliminary data.</text>
</comment>
<keyword evidence="1" id="KW-0472">Membrane</keyword>
<dbReference type="Pfam" id="PF13231">
    <property type="entry name" value="PMT_2"/>
    <property type="match status" value="1"/>
</dbReference>
<feature type="transmembrane region" description="Helical" evidence="1">
    <location>
        <begin position="596"/>
        <end position="617"/>
    </location>
</feature>
<keyword evidence="1" id="KW-1133">Transmembrane helix</keyword>
<feature type="transmembrane region" description="Helical" evidence="1">
    <location>
        <begin position="91"/>
        <end position="108"/>
    </location>
</feature>
<proteinExistence type="predicted"/>
<dbReference type="OrthoDB" id="2603533at2"/>
<feature type="transmembrane region" description="Helical" evidence="1">
    <location>
        <begin position="418"/>
        <end position="436"/>
    </location>
</feature>
<dbReference type="EMBL" id="QSBM01000001">
    <property type="protein sequence ID" value="RGX33243.1"/>
    <property type="molecule type" value="Genomic_DNA"/>
</dbReference>
<feature type="transmembrane region" description="Helical" evidence="1">
    <location>
        <begin position="288"/>
        <end position="306"/>
    </location>
</feature>
<evidence type="ECO:0000313" key="4">
    <source>
        <dbReference type="Proteomes" id="UP000283880"/>
    </source>
</evidence>
<feature type="transmembrane region" description="Helical" evidence="1">
    <location>
        <begin position="147"/>
        <end position="169"/>
    </location>
</feature>
<reference evidence="3 4" key="1">
    <citation type="submission" date="2018-08" db="EMBL/GenBank/DDBJ databases">
        <title>A genome reference for cultivated species of the human gut microbiota.</title>
        <authorList>
            <person name="Zou Y."/>
            <person name="Xue W."/>
            <person name="Luo G."/>
        </authorList>
    </citation>
    <scope>NUCLEOTIDE SEQUENCE [LARGE SCALE GENOMIC DNA]</scope>
    <source>
        <strain evidence="3 4">AF04-15</strain>
    </source>
</reference>
<name>A0A413FLY1_9FIRM</name>
<feature type="transmembrane region" description="Helical" evidence="1">
    <location>
        <begin position="542"/>
        <end position="561"/>
    </location>
</feature>
<evidence type="ECO:0000256" key="1">
    <source>
        <dbReference type="SAM" id="Phobius"/>
    </source>
</evidence>
<feature type="transmembrane region" description="Helical" evidence="1">
    <location>
        <begin position="385"/>
        <end position="402"/>
    </location>
</feature>
<evidence type="ECO:0000259" key="2">
    <source>
        <dbReference type="Pfam" id="PF13231"/>
    </source>
</evidence>
<evidence type="ECO:0000313" key="3">
    <source>
        <dbReference type="EMBL" id="RGX33243.1"/>
    </source>
</evidence>
<feature type="transmembrane region" description="Helical" evidence="1">
    <location>
        <begin position="318"/>
        <end position="336"/>
    </location>
</feature>
<dbReference type="Proteomes" id="UP000283880">
    <property type="component" value="Unassembled WGS sequence"/>
</dbReference>
<feature type="domain" description="Glycosyltransferase RgtA/B/C/D-like" evidence="2">
    <location>
        <begin position="298"/>
        <end position="402"/>
    </location>
</feature>
<dbReference type="RefSeq" id="WP_117777069.1">
    <property type="nucleotide sequence ID" value="NZ_QSBM01000001.1"/>
</dbReference>